<feature type="domain" description="Sulfotransferase" evidence="3">
    <location>
        <begin position="10"/>
        <end position="172"/>
    </location>
</feature>
<dbReference type="EMBL" id="UINC01006097">
    <property type="protein sequence ID" value="SVA25463.1"/>
    <property type="molecule type" value="Genomic_DNA"/>
</dbReference>
<evidence type="ECO:0000259" key="3">
    <source>
        <dbReference type="Pfam" id="PF00685"/>
    </source>
</evidence>
<name>A0A381UFM7_9ZZZZ</name>
<gene>
    <name evidence="4" type="ORF">METZ01_LOCUS78317</name>
</gene>
<protein>
    <recommendedName>
        <fullName evidence="3">Sulfotransferase domain-containing protein</fullName>
    </recommendedName>
</protein>
<sequence>TSEETTSGFIYIIRDPRDVVVSFSKHLNKNIDDTIGVMTSNEAMNLPSDNRTLTLISSWNMHYESWNTLKTPFLILKYEDLLKNIEFEVKRIIEFLGKLLEINVKDLNKKLDGVCKTTNINKFIEYENKFGFGEATKNQKFFSKIQSNSKKKLSIAQTKTIEEKFYKKMKEFSYIN</sequence>
<keyword evidence="2" id="KW-0808">Transferase</keyword>
<dbReference type="Pfam" id="PF00685">
    <property type="entry name" value="Sulfotransfer_1"/>
    <property type="match status" value="1"/>
</dbReference>
<evidence type="ECO:0000256" key="1">
    <source>
        <dbReference type="ARBA" id="ARBA00005771"/>
    </source>
</evidence>
<reference evidence="4" key="1">
    <citation type="submission" date="2018-05" db="EMBL/GenBank/DDBJ databases">
        <authorList>
            <person name="Lanie J.A."/>
            <person name="Ng W.-L."/>
            <person name="Kazmierczak K.M."/>
            <person name="Andrzejewski T.M."/>
            <person name="Davidsen T.M."/>
            <person name="Wayne K.J."/>
            <person name="Tettelin H."/>
            <person name="Glass J.I."/>
            <person name="Rusch D."/>
            <person name="Podicherti R."/>
            <person name="Tsui H.-C.T."/>
            <person name="Winkler M.E."/>
        </authorList>
    </citation>
    <scope>NUCLEOTIDE SEQUENCE</scope>
</reference>
<dbReference type="SUPFAM" id="SSF52540">
    <property type="entry name" value="P-loop containing nucleoside triphosphate hydrolases"/>
    <property type="match status" value="1"/>
</dbReference>
<dbReference type="AlphaFoldDB" id="A0A381UFM7"/>
<comment type="similarity">
    <text evidence="1">Belongs to the sulfotransferase 1 family.</text>
</comment>
<proteinExistence type="inferred from homology"/>
<dbReference type="GO" id="GO:0008146">
    <property type="term" value="F:sulfotransferase activity"/>
    <property type="evidence" value="ECO:0007669"/>
    <property type="project" value="InterPro"/>
</dbReference>
<dbReference type="PANTHER" id="PTHR11783">
    <property type="entry name" value="SULFOTRANSFERASE SULT"/>
    <property type="match status" value="1"/>
</dbReference>
<feature type="non-terminal residue" evidence="4">
    <location>
        <position position="1"/>
    </location>
</feature>
<dbReference type="Gene3D" id="3.40.50.300">
    <property type="entry name" value="P-loop containing nucleotide triphosphate hydrolases"/>
    <property type="match status" value="1"/>
</dbReference>
<evidence type="ECO:0000256" key="2">
    <source>
        <dbReference type="ARBA" id="ARBA00022679"/>
    </source>
</evidence>
<organism evidence="4">
    <name type="scientific">marine metagenome</name>
    <dbReference type="NCBI Taxonomy" id="408172"/>
    <lineage>
        <taxon>unclassified sequences</taxon>
        <taxon>metagenomes</taxon>
        <taxon>ecological metagenomes</taxon>
    </lineage>
</organism>
<evidence type="ECO:0000313" key="4">
    <source>
        <dbReference type="EMBL" id="SVA25463.1"/>
    </source>
</evidence>
<accession>A0A381UFM7</accession>
<dbReference type="InterPro" id="IPR027417">
    <property type="entry name" value="P-loop_NTPase"/>
</dbReference>
<dbReference type="InterPro" id="IPR000863">
    <property type="entry name" value="Sulfotransferase_dom"/>
</dbReference>